<accession>A0AAD9FNV9</accession>
<keyword evidence="2" id="KW-0472">Membrane</keyword>
<feature type="compositionally biased region" description="Polar residues" evidence="1">
    <location>
        <begin position="137"/>
        <end position="151"/>
    </location>
</feature>
<feature type="compositionally biased region" description="Low complexity" evidence="1">
    <location>
        <begin position="73"/>
        <end position="102"/>
    </location>
</feature>
<dbReference type="AlphaFoldDB" id="A0AAD9FNV9"/>
<protein>
    <submittedName>
        <fullName evidence="3">Uncharacterized protein</fullName>
    </submittedName>
</protein>
<dbReference type="Proteomes" id="UP001182556">
    <property type="component" value="Unassembled WGS sequence"/>
</dbReference>
<evidence type="ECO:0000256" key="2">
    <source>
        <dbReference type="SAM" id="Phobius"/>
    </source>
</evidence>
<feature type="transmembrane region" description="Helical" evidence="2">
    <location>
        <begin position="163"/>
        <end position="183"/>
    </location>
</feature>
<feature type="transmembrane region" description="Helical" evidence="2">
    <location>
        <begin position="272"/>
        <end position="294"/>
    </location>
</feature>
<keyword evidence="2" id="KW-1133">Transmembrane helix</keyword>
<feature type="compositionally biased region" description="Polar residues" evidence="1">
    <location>
        <begin position="17"/>
        <end position="58"/>
    </location>
</feature>
<feature type="region of interest" description="Disordered" evidence="1">
    <location>
        <begin position="1"/>
        <end position="151"/>
    </location>
</feature>
<proteinExistence type="predicted"/>
<reference evidence="3" key="1">
    <citation type="submission" date="2023-02" db="EMBL/GenBank/DDBJ databases">
        <title>Identification and recombinant expression of a fungal hydrolase from Papiliotrema laurentii that hydrolyzes apple cutin and clears colloidal polyester polyurethane.</title>
        <authorList>
            <consortium name="DOE Joint Genome Institute"/>
            <person name="Roman V.A."/>
            <person name="Bojanowski C."/>
            <person name="Crable B.R."/>
            <person name="Wagner D.N."/>
            <person name="Hung C.S."/>
            <person name="Nadeau L.J."/>
            <person name="Schratz L."/>
            <person name="Haridas S."/>
            <person name="Pangilinan J."/>
            <person name="Lipzen A."/>
            <person name="Na H."/>
            <person name="Yan M."/>
            <person name="Ng V."/>
            <person name="Grigoriev I.V."/>
            <person name="Spatafora J.W."/>
            <person name="Barlow D."/>
            <person name="Biffinger J."/>
            <person name="Kelley-Loughnane N."/>
            <person name="Varaljay V.A."/>
            <person name="Crookes-Goodson W.J."/>
        </authorList>
    </citation>
    <scope>NUCLEOTIDE SEQUENCE</scope>
    <source>
        <strain evidence="3">5307AH</strain>
    </source>
</reference>
<sequence length="806" mass="86574">MPTHPMSDSDRAIESYSDPSSASTNRSLPSDASGTAFSPTSPKGSASTSSVRTPSTGVDSLGDRDRAEFIQDPSSASLSPGTPSLTPVSVSSTPTNVASRSSLRSKQKGKKKGISSPLTPSSSKSEGSVSPLPSSPASIFSPVSPSTDGISSSVPGREIIRSVALYAFPCSVSLLLGLLFRLTTLILTPLYNTTPLALHVLPLYTSLALLPTILAAVVFGFFALPIGDTIDPRACLTVIAVSSDLVVISARRLGSISGALFGPRLGAFASRWLLGIGAICGGCAFTILCLHLALPVGPSATRAGRILRALTAAAGSLVFTAHVYYAERLWDRILSGPALFAANRPEKSALSICLLMTVLSLFVRTPKTQASFADRAHRTLTTALRLSSSKWRQLKQYTSYLPRSLAPLLFLLRLPLLIFAIRQQVFLRPSPPFFAAEGTLQVLHSAKSITGQIVVGDNLADGYRYLRCDASLLGGRWTRPNPNGSGVELGDTIFATFVLQEVGILAARSDRTDSLANTISMTTDLEITTEADDPEGKPQPRALIIGLGVGISAGALSRRGYAIDVVEIDPAVYRAAVDYFDLRLSPESDIDTISLLPGQDYISRMSNWNDASNGTMQKWSYVIHDCFSAGKLPVEVYTAEFWRELASMTEDDGVVAVVRLAPAPFSADLSKNIAGVMGSLAARRIVVTLLSVFEQCRAFGELGNEQKSTGLMNMVVMCTMAHSPLLSFRSPTRSDVLKSPSRIHTYTTFQQREIRLDEVVLESDFDDPEMTISANSSQVGLDQISTAMETWIAMQRILTREMWLAW</sequence>
<gene>
    <name evidence="3" type="ORF">DB88DRAFT_86636</name>
</gene>
<name>A0AAD9FNV9_PAPLA</name>
<evidence type="ECO:0000313" key="3">
    <source>
        <dbReference type="EMBL" id="KAK1921883.1"/>
    </source>
</evidence>
<dbReference type="Gene3D" id="3.40.50.150">
    <property type="entry name" value="Vaccinia Virus protein VP39"/>
    <property type="match status" value="1"/>
</dbReference>
<feature type="compositionally biased region" description="Basic residues" evidence="1">
    <location>
        <begin position="103"/>
        <end position="113"/>
    </location>
</feature>
<keyword evidence="2" id="KW-0812">Transmembrane</keyword>
<feature type="compositionally biased region" description="Low complexity" evidence="1">
    <location>
        <begin position="114"/>
        <end position="136"/>
    </location>
</feature>
<comment type="caution">
    <text evidence="3">The sequence shown here is derived from an EMBL/GenBank/DDBJ whole genome shotgun (WGS) entry which is preliminary data.</text>
</comment>
<dbReference type="EMBL" id="JAODAN010000010">
    <property type="protein sequence ID" value="KAK1921883.1"/>
    <property type="molecule type" value="Genomic_DNA"/>
</dbReference>
<feature type="transmembrane region" description="Helical" evidence="2">
    <location>
        <begin position="306"/>
        <end position="325"/>
    </location>
</feature>
<feature type="transmembrane region" description="Helical" evidence="2">
    <location>
        <begin position="203"/>
        <end position="222"/>
    </location>
</feature>
<evidence type="ECO:0000313" key="4">
    <source>
        <dbReference type="Proteomes" id="UP001182556"/>
    </source>
</evidence>
<dbReference type="InterPro" id="IPR029063">
    <property type="entry name" value="SAM-dependent_MTases_sf"/>
</dbReference>
<dbReference type="SUPFAM" id="SSF53335">
    <property type="entry name" value="S-adenosyl-L-methionine-dependent methyltransferases"/>
    <property type="match status" value="1"/>
</dbReference>
<evidence type="ECO:0000256" key="1">
    <source>
        <dbReference type="SAM" id="MobiDB-lite"/>
    </source>
</evidence>
<keyword evidence="4" id="KW-1185">Reference proteome</keyword>
<feature type="transmembrane region" description="Helical" evidence="2">
    <location>
        <begin position="400"/>
        <end position="421"/>
    </location>
</feature>
<organism evidence="3 4">
    <name type="scientific">Papiliotrema laurentii</name>
    <name type="common">Cryptococcus laurentii</name>
    <dbReference type="NCBI Taxonomy" id="5418"/>
    <lineage>
        <taxon>Eukaryota</taxon>
        <taxon>Fungi</taxon>
        <taxon>Dikarya</taxon>
        <taxon>Basidiomycota</taxon>
        <taxon>Agaricomycotina</taxon>
        <taxon>Tremellomycetes</taxon>
        <taxon>Tremellales</taxon>
        <taxon>Rhynchogastremaceae</taxon>
        <taxon>Papiliotrema</taxon>
    </lineage>
</organism>